<dbReference type="Proteomes" id="UP000282312">
    <property type="component" value="Unassembled WGS sequence"/>
</dbReference>
<dbReference type="EMBL" id="QGSZ01000349">
    <property type="protein sequence ID" value="RQW95949.1"/>
    <property type="molecule type" value="Genomic_DNA"/>
</dbReference>
<evidence type="ECO:0000313" key="1">
    <source>
        <dbReference type="EMBL" id="RQW95949.1"/>
    </source>
</evidence>
<comment type="caution">
    <text evidence="1">The sequence shown here is derived from an EMBL/GenBank/DDBJ whole genome shotgun (WGS) entry which is preliminary data.</text>
</comment>
<sequence length="168" mass="18475">MLGFVQLRLATSASRELRIHHWPAGASFAEEPHTHLWDLTSYVLSGEIASTEYAVRQTSDESPHRLFVVKPAPAGTVREPTRQQVSVSIVKRESHGAGSSYFVKHGVYHTSEPSSTSALTLITTSAPMVDYPLVVATPQSSRLGHAPMAPPTSQEIDEFRRALWQAIE</sequence>
<protein>
    <recommendedName>
        <fullName evidence="3">Cupin</fullName>
    </recommendedName>
</protein>
<dbReference type="InterPro" id="IPR011051">
    <property type="entry name" value="RmlC_Cupin_sf"/>
</dbReference>
<evidence type="ECO:0008006" key="3">
    <source>
        <dbReference type="Google" id="ProtNLM"/>
    </source>
</evidence>
<reference evidence="1 2" key="1">
    <citation type="submission" date="2018-05" db="EMBL/GenBank/DDBJ databases">
        <title>Micromonospora from Atacama Desert.</title>
        <authorList>
            <person name="Carro L."/>
            <person name="Goodfellow M."/>
            <person name="Klenk H.-P."/>
        </authorList>
    </citation>
    <scope>NUCLEOTIDE SEQUENCE [LARGE SCALE GENOMIC DNA]</scope>
    <source>
        <strain evidence="1 2">LB39</strain>
    </source>
</reference>
<accession>A0A3N9W5Q1</accession>
<evidence type="ECO:0000313" key="2">
    <source>
        <dbReference type="Proteomes" id="UP000282312"/>
    </source>
</evidence>
<dbReference type="SUPFAM" id="SSF51182">
    <property type="entry name" value="RmlC-like cupins"/>
    <property type="match status" value="1"/>
</dbReference>
<gene>
    <name evidence="1" type="ORF">DLJ59_31940</name>
</gene>
<organism evidence="1 2">
    <name type="scientific">Micromonospora inaquosa</name>
    <dbReference type="NCBI Taxonomy" id="2203716"/>
    <lineage>
        <taxon>Bacteria</taxon>
        <taxon>Bacillati</taxon>
        <taxon>Actinomycetota</taxon>
        <taxon>Actinomycetes</taxon>
        <taxon>Micromonosporales</taxon>
        <taxon>Micromonosporaceae</taxon>
        <taxon>Micromonospora</taxon>
    </lineage>
</organism>
<dbReference type="AlphaFoldDB" id="A0A3N9W5Q1"/>
<proteinExistence type="predicted"/>
<name>A0A3N9W5Q1_9ACTN</name>
<keyword evidence="2" id="KW-1185">Reference proteome</keyword>